<evidence type="ECO:0000313" key="3">
    <source>
        <dbReference type="Proteomes" id="UP001341840"/>
    </source>
</evidence>
<gene>
    <name evidence="2" type="ORF">PIB30_076897</name>
</gene>
<accession>A0ABU6VQP2</accession>
<feature type="compositionally biased region" description="Low complexity" evidence="1">
    <location>
        <begin position="213"/>
        <end position="224"/>
    </location>
</feature>
<sequence length="305" mass="33487">MNRRKIAKERQNYGIQEVSSGAAQDKGKQGELSTKGMDKGKPKFTTTHSKIKEGETAKLKVAPSRINEGEVGAEGVNKPGLKETSSQSNLKQGDVTPKGPKKKRNCIEGHPSPKRMKKAVPKKLDFSHLRSTFDAISRRVNTLPPTVGEQQSIPPEQPTCSMSKDASKNQGPQPPCNEQPTLPAMPNSDSTHRDATEALQRNLDSIRKRNKIVQSTSVTQQRSSGAFAQITGEQSLQNNAQVAQESIQERQQDFPLPTADSRPENEANLMDQDGPELQKGRPVLRATTIDEFLKENGADVDLDDM</sequence>
<proteinExistence type="predicted"/>
<feature type="compositionally biased region" description="Polar residues" evidence="1">
    <location>
        <begin position="231"/>
        <end position="246"/>
    </location>
</feature>
<feature type="compositionally biased region" description="Polar residues" evidence="1">
    <location>
        <begin position="140"/>
        <end position="171"/>
    </location>
</feature>
<reference evidence="2 3" key="1">
    <citation type="journal article" date="2023" name="Plants (Basel)">
        <title>Bridging the Gap: Combining Genomics and Transcriptomics Approaches to Understand Stylosanthes scabra, an Orphan Legume from the Brazilian Caatinga.</title>
        <authorList>
            <person name="Ferreira-Neto J.R.C."/>
            <person name="da Silva M.D."/>
            <person name="Binneck E."/>
            <person name="de Melo N.F."/>
            <person name="da Silva R.H."/>
            <person name="de Melo A.L.T.M."/>
            <person name="Pandolfi V."/>
            <person name="Bustamante F.O."/>
            <person name="Brasileiro-Vidal A.C."/>
            <person name="Benko-Iseppon A.M."/>
        </authorList>
    </citation>
    <scope>NUCLEOTIDE SEQUENCE [LARGE SCALE GENOMIC DNA]</scope>
    <source>
        <tissue evidence="2">Leaves</tissue>
    </source>
</reference>
<comment type="caution">
    <text evidence="2">The sequence shown here is derived from an EMBL/GenBank/DDBJ whole genome shotgun (WGS) entry which is preliminary data.</text>
</comment>
<name>A0ABU6VQP2_9FABA</name>
<evidence type="ECO:0000313" key="2">
    <source>
        <dbReference type="EMBL" id="MED6175272.1"/>
    </source>
</evidence>
<protein>
    <submittedName>
        <fullName evidence="2">Uncharacterized protein</fullName>
    </submittedName>
</protein>
<organism evidence="2 3">
    <name type="scientific">Stylosanthes scabra</name>
    <dbReference type="NCBI Taxonomy" id="79078"/>
    <lineage>
        <taxon>Eukaryota</taxon>
        <taxon>Viridiplantae</taxon>
        <taxon>Streptophyta</taxon>
        <taxon>Embryophyta</taxon>
        <taxon>Tracheophyta</taxon>
        <taxon>Spermatophyta</taxon>
        <taxon>Magnoliopsida</taxon>
        <taxon>eudicotyledons</taxon>
        <taxon>Gunneridae</taxon>
        <taxon>Pentapetalae</taxon>
        <taxon>rosids</taxon>
        <taxon>fabids</taxon>
        <taxon>Fabales</taxon>
        <taxon>Fabaceae</taxon>
        <taxon>Papilionoideae</taxon>
        <taxon>50 kb inversion clade</taxon>
        <taxon>dalbergioids sensu lato</taxon>
        <taxon>Dalbergieae</taxon>
        <taxon>Pterocarpus clade</taxon>
        <taxon>Stylosanthes</taxon>
    </lineage>
</organism>
<feature type="compositionally biased region" description="Basic residues" evidence="1">
    <location>
        <begin position="112"/>
        <end position="121"/>
    </location>
</feature>
<dbReference type="Proteomes" id="UP001341840">
    <property type="component" value="Unassembled WGS sequence"/>
</dbReference>
<dbReference type="EMBL" id="JASCZI010152054">
    <property type="protein sequence ID" value="MED6175272.1"/>
    <property type="molecule type" value="Genomic_DNA"/>
</dbReference>
<keyword evidence="3" id="KW-1185">Reference proteome</keyword>
<feature type="region of interest" description="Disordered" evidence="1">
    <location>
        <begin position="1"/>
        <end position="123"/>
    </location>
</feature>
<evidence type="ECO:0000256" key="1">
    <source>
        <dbReference type="SAM" id="MobiDB-lite"/>
    </source>
</evidence>
<feature type="region of interest" description="Disordered" evidence="1">
    <location>
        <begin position="140"/>
        <end position="280"/>
    </location>
</feature>
<feature type="compositionally biased region" description="Polar residues" evidence="1">
    <location>
        <begin position="13"/>
        <end position="22"/>
    </location>
</feature>